<keyword evidence="2" id="KW-1185">Reference proteome</keyword>
<reference evidence="1 2" key="1">
    <citation type="submission" date="2015-05" db="EMBL/GenBank/DDBJ databases">
        <authorList>
            <person name="Tang B."/>
            <person name="Yu Y."/>
        </authorList>
    </citation>
    <scope>NUCLEOTIDE SEQUENCE [LARGE SCALE GENOMIC DNA]</scope>
    <source>
        <strain evidence="1 2">DSM 7029</strain>
    </source>
</reference>
<evidence type="ECO:0000313" key="2">
    <source>
        <dbReference type="Proteomes" id="UP000035352"/>
    </source>
</evidence>
<dbReference type="KEGG" id="pbh:AAW51_0114"/>
<organism evidence="1 2">
    <name type="scientific">Caldimonas brevitalea</name>
    <dbReference type="NCBI Taxonomy" id="413882"/>
    <lineage>
        <taxon>Bacteria</taxon>
        <taxon>Pseudomonadati</taxon>
        <taxon>Pseudomonadota</taxon>
        <taxon>Betaproteobacteria</taxon>
        <taxon>Burkholderiales</taxon>
        <taxon>Sphaerotilaceae</taxon>
        <taxon>Caldimonas</taxon>
    </lineage>
</organism>
<protein>
    <submittedName>
        <fullName evidence="1">Uncharacterized protein</fullName>
    </submittedName>
</protein>
<dbReference type="AlphaFoldDB" id="A0A0G3BJX1"/>
<dbReference type="EMBL" id="CP011371">
    <property type="protein sequence ID" value="AKJ26805.1"/>
    <property type="molecule type" value="Genomic_DNA"/>
</dbReference>
<sequence>MLPWLWLWNPNIHWPFSGDVVQDIAPDTRWFFGAIPPRAGVGALEKEIFETASYGRQLGLLMDVVLALSDQAEWQTDEQRRRHVELQAVHREIERVKGSHREALLASATAALERLQSSDPDAFRQVLARFGSRSSPG</sequence>
<dbReference type="STRING" id="413882.AAW51_0114"/>
<dbReference type="RefSeq" id="WP_047193063.1">
    <property type="nucleotide sequence ID" value="NZ_CP011371.1"/>
</dbReference>
<gene>
    <name evidence="1" type="ORF">AAW51_0114</name>
</gene>
<name>A0A0G3BJX1_9BURK</name>
<dbReference type="Proteomes" id="UP000035352">
    <property type="component" value="Chromosome"/>
</dbReference>
<accession>A0A0G3BJX1</accession>
<proteinExistence type="predicted"/>
<evidence type="ECO:0000313" key="1">
    <source>
        <dbReference type="EMBL" id="AKJ26805.1"/>
    </source>
</evidence>
<dbReference type="PATRIC" id="fig|413882.6.peg.117"/>